<name>A0ABQ5U3Q8_9PROT</name>
<dbReference type="EMBL" id="BSNF01000001">
    <property type="protein sequence ID" value="GLQ05919.1"/>
    <property type="molecule type" value="Genomic_DNA"/>
</dbReference>
<dbReference type="Gene3D" id="3.30.450.40">
    <property type="match status" value="1"/>
</dbReference>
<reference evidence="6" key="2">
    <citation type="submission" date="2023-01" db="EMBL/GenBank/DDBJ databases">
        <title>Draft genome sequence of Sneathiella chinensis strain NBRC 103408.</title>
        <authorList>
            <person name="Sun Q."/>
            <person name="Mori K."/>
        </authorList>
    </citation>
    <scope>NUCLEOTIDE SEQUENCE</scope>
    <source>
        <strain evidence="6">NBRC 103408</strain>
    </source>
</reference>
<dbReference type="PROSITE" id="PS51077">
    <property type="entry name" value="HTH_ICLR"/>
    <property type="match status" value="1"/>
</dbReference>
<keyword evidence="1" id="KW-0805">Transcription regulation</keyword>
<evidence type="ECO:0000259" key="4">
    <source>
        <dbReference type="PROSITE" id="PS51077"/>
    </source>
</evidence>
<reference evidence="6" key="1">
    <citation type="journal article" date="2014" name="Int. J. Syst. Evol. Microbiol.">
        <title>Complete genome of a new Firmicutes species belonging to the dominant human colonic microbiota ('Ruminococcus bicirculans') reveals two chromosomes and a selective capacity to utilize plant glucans.</title>
        <authorList>
            <consortium name="NISC Comparative Sequencing Program"/>
            <person name="Wegmann U."/>
            <person name="Louis P."/>
            <person name="Goesmann A."/>
            <person name="Henrissat B."/>
            <person name="Duncan S.H."/>
            <person name="Flint H.J."/>
        </authorList>
    </citation>
    <scope>NUCLEOTIDE SEQUENCE</scope>
    <source>
        <strain evidence="6">NBRC 103408</strain>
    </source>
</reference>
<dbReference type="InterPro" id="IPR036388">
    <property type="entry name" value="WH-like_DNA-bd_sf"/>
</dbReference>
<evidence type="ECO:0000313" key="6">
    <source>
        <dbReference type="EMBL" id="GLQ05919.1"/>
    </source>
</evidence>
<evidence type="ECO:0000313" key="7">
    <source>
        <dbReference type="Proteomes" id="UP001161409"/>
    </source>
</evidence>
<evidence type="ECO:0000259" key="5">
    <source>
        <dbReference type="PROSITE" id="PS51078"/>
    </source>
</evidence>
<dbReference type="Pfam" id="PF09339">
    <property type="entry name" value="HTH_IclR"/>
    <property type="match status" value="1"/>
</dbReference>
<protein>
    <submittedName>
        <fullName evidence="6">IclR family transcriptional regulator</fullName>
    </submittedName>
</protein>
<proteinExistence type="predicted"/>
<sequence>MTFAKGLEVLAAFDAEDRELTIPEVARKTNLNRTVARRLVLTLEHLNYLECNNRVYRLTPRILRLAGGFLQGRDIGKHVSPILATYSEKLKGSVSFAMLDGNEAVYVAHSPGDPRMITLGFTVGSRLPLHATAIGRALVAFSGWETRERLLEVAPRVKYTCSTKIDLDDLRDDLDLSVRNGFVYVQDEFEQGVASLAVPVKRPDGALIGSLGIVGPNPRFSNEKNKLEKVRLLHECAGSIAMIV</sequence>
<keyword evidence="2" id="KW-0238">DNA-binding</keyword>
<dbReference type="InterPro" id="IPR029016">
    <property type="entry name" value="GAF-like_dom_sf"/>
</dbReference>
<evidence type="ECO:0000256" key="2">
    <source>
        <dbReference type="ARBA" id="ARBA00023125"/>
    </source>
</evidence>
<dbReference type="SUPFAM" id="SSF46785">
    <property type="entry name" value="Winged helix' DNA-binding domain"/>
    <property type="match status" value="1"/>
</dbReference>
<dbReference type="Proteomes" id="UP001161409">
    <property type="component" value="Unassembled WGS sequence"/>
</dbReference>
<gene>
    <name evidence="6" type="ORF">GCM10007924_11400</name>
</gene>
<dbReference type="PROSITE" id="PS51078">
    <property type="entry name" value="ICLR_ED"/>
    <property type="match status" value="1"/>
</dbReference>
<keyword evidence="7" id="KW-1185">Reference proteome</keyword>
<comment type="caution">
    <text evidence="6">The sequence shown here is derived from an EMBL/GenBank/DDBJ whole genome shotgun (WGS) entry which is preliminary data.</text>
</comment>
<accession>A0ABQ5U3Q8</accession>
<dbReference type="SUPFAM" id="SSF55781">
    <property type="entry name" value="GAF domain-like"/>
    <property type="match status" value="1"/>
</dbReference>
<dbReference type="InterPro" id="IPR050707">
    <property type="entry name" value="HTH_MetabolicPath_Reg"/>
</dbReference>
<dbReference type="Gene3D" id="1.10.10.10">
    <property type="entry name" value="Winged helix-like DNA-binding domain superfamily/Winged helix DNA-binding domain"/>
    <property type="match status" value="1"/>
</dbReference>
<dbReference type="InterPro" id="IPR036390">
    <property type="entry name" value="WH_DNA-bd_sf"/>
</dbReference>
<dbReference type="PANTHER" id="PTHR30136:SF34">
    <property type="entry name" value="TRANSCRIPTIONAL REGULATOR"/>
    <property type="match status" value="1"/>
</dbReference>
<dbReference type="InterPro" id="IPR014757">
    <property type="entry name" value="Tscrpt_reg_IclR_C"/>
</dbReference>
<feature type="domain" description="IclR-ED" evidence="5">
    <location>
        <begin position="61"/>
        <end position="244"/>
    </location>
</feature>
<organism evidence="6 7">
    <name type="scientific">Sneathiella chinensis</name>
    <dbReference type="NCBI Taxonomy" id="349750"/>
    <lineage>
        <taxon>Bacteria</taxon>
        <taxon>Pseudomonadati</taxon>
        <taxon>Pseudomonadota</taxon>
        <taxon>Alphaproteobacteria</taxon>
        <taxon>Sneathiellales</taxon>
        <taxon>Sneathiellaceae</taxon>
        <taxon>Sneathiella</taxon>
    </lineage>
</organism>
<keyword evidence="3" id="KW-0804">Transcription</keyword>
<evidence type="ECO:0000256" key="3">
    <source>
        <dbReference type="ARBA" id="ARBA00023163"/>
    </source>
</evidence>
<dbReference type="RefSeq" id="WP_169559876.1">
    <property type="nucleotide sequence ID" value="NZ_VNWN01000002.1"/>
</dbReference>
<dbReference type="InterPro" id="IPR005471">
    <property type="entry name" value="Tscrpt_reg_IclR_N"/>
</dbReference>
<dbReference type="PANTHER" id="PTHR30136">
    <property type="entry name" value="HELIX-TURN-HELIX TRANSCRIPTIONAL REGULATOR, ICLR FAMILY"/>
    <property type="match status" value="1"/>
</dbReference>
<feature type="domain" description="HTH iclR-type" evidence="4">
    <location>
        <begin position="1"/>
        <end position="60"/>
    </location>
</feature>
<dbReference type="SMART" id="SM00346">
    <property type="entry name" value="HTH_ICLR"/>
    <property type="match status" value="1"/>
</dbReference>
<evidence type="ECO:0000256" key="1">
    <source>
        <dbReference type="ARBA" id="ARBA00023015"/>
    </source>
</evidence>
<dbReference type="Pfam" id="PF01614">
    <property type="entry name" value="IclR_C"/>
    <property type="match status" value="1"/>
</dbReference>